<dbReference type="CDD" id="cd08071">
    <property type="entry name" value="MPN_DUF2466"/>
    <property type="match status" value="1"/>
</dbReference>
<keyword evidence="5" id="KW-0482">Metalloprotease</keyword>
<comment type="caution">
    <text evidence="7">The sequence shown here is derived from an EMBL/GenBank/DDBJ whole genome shotgun (WGS) entry which is preliminary data.</text>
</comment>
<keyword evidence="4" id="KW-0862">Zinc</keyword>
<dbReference type="InterPro" id="IPR001405">
    <property type="entry name" value="UPF0758"/>
</dbReference>
<dbReference type="GO" id="GO:0006508">
    <property type="term" value="P:proteolysis"/>
    <property type="evidence" value="ECO:0007669"/>
    <property type="project" value="UniProtKB-KW"/>
</dbReference>
<keyword evidence="3" id="KW-0378">Hydrolase</keyword>
<name>A0A2T0M8Z1_9FLAO</name>
<dbReference type="EMBL" id="PVYX01000002">
    <property type="protein sequence ID" value="PRX53950.1"/>
    <property type="molecule type" value="Genomic_DNA"/>
</dbReference>
<gene>
    <name evidence="7" type="ORF">CLV81_2343</name>
</gene>
<feature type="domain" description="MPN" evidence="6">
    <location>
        <begin position="23"/>
        <end position="149"/>
    </location>
</feature>
<organism evidence="7 8">
    <name type="scientific">Flagellimonas meridianipacifica</name>
    <dbReference type="NCBI Taxonomy" id="1080225"/>
    <lineage>
        <taxon>Bacteria</taxon>
        <taxon>Pseudomonadati</taxon>
        <taxon>Bacteroidota</taxon>
        <taxon>Flavobacteriia</taxon>
        <taxon>Flavobacteriales</taxon>
        <taxon>Flavobacteriaceae</taxon>
        <taxon>Flagellimonas</taxon>
    </lineage>
</organism>
<dbReference type="PROSITE" id="PS50249">
    <property type="entry name" value="MPN"/>
    <property type="match status" value="1"/>
</dbReference>
<dbReference type="RefSeq" id="WP_106145274.1">
    <property type="nucleotide sequence ID" value="NZ_PVYX01000002.1"/>
</dbReference>
<keyword evidence="1" id="KW-0645">Protease</keyword>
<evidence type="ECO:0000256" key="1">
    <source>
        <dbReference type="ARBA" id="ARBA00022670"/>
    </source>
</evidence>
<accession>A0A2T0M8Z1</accession>
<protein>
    <submittedName>
        <fullName evidence="7">RadC-like JAB domain-containing protein</fullName>
    </submittedName>
</protein>
<evidence type="ECO:0000256" key="5">
    <source>
        <dbReference type="ARBA" id="ARBA00023049"/>
    </source>
</evidence>
<dbReference type="PANTHER" id="PTHR30471">
    <property type="entry name" value="DNA REPAIR PROTEIN RADC"/>
    <property type="match status" value="1"/>
</dbReference>
<dbReference type="OrthoDB" id="9804482at2"/>
<sequence length="149" mass="16775">MRSKVSEIKVSYSEKIPVRLRYKVNSSQAVAEVLYRYWDRETIQLNETFKVVLLNNGNRIKGIYEVSKGGITGTMVDLRILFAVILKSLSVAIILAHNHPSGTLRASKADEDLTHKIKRAAELFDVKVLDHILLAPNGNYYSFADNGLL</sequence>
<evidence type="ECO:0000313" key="8">
    <source>
        <dbReference type="Proteomes" id="UP000237640"/>
    </source>
</evidence>
<dbReference type="InterPro" id="IPR037518">
    <property type="entry name" value="MPN"/>
</dbReference>
<dbReference type="GO" id="GO:0008237">
    <property type="term" value="F:metallopeptidase activity"/>
    <property type="evidence" value="ECO:0007669"/>
    <property type="project" value="UniProtKB-KW"/>
</dbReference>
<keyword evidence="8" id="KW-1185">Reference proteome</keyword>
<dbReference type="PANTHER" id="PTHR30471:SF3">
    <property type="entry name" value="UPF0758 PROTEIN YEES-RELATED"/>
    <property type="match status" value="1"/>
</dbReference>
<evidence type="ECO:0000259" key="6">
    <source>
        <dbReference type="PROSITE" id="PS50249"/>
    </source>
</evidence>
<proteinExistence type="predicted"/>
<reference evidence="7 8" key="1">
    <citation type="submission" date="2018-03" db="EMBL/GenBank/DDBJ databases">
        <title>Genomic Encyclopedia of Archaeal and Bacterial Type Strains, Phase II (KMG-II): from individual species to whole genera.</title>
        <authorList>
            <person name="Goeker M."/>
        </authorList>
    </citation>
    <scope>NUCLEOTIDE SEQUENCE [LARGE SCALE GENOMIC DNA]</scope>
    <source>
        <strain evidence="7 8">DSM 25027</strain>
    </source>
</reference>
<dbReference type="Gene3D" id="3.40.140.10">
    <property type="entry name" value="Cytidine Deaminase, domain 2"/>
    <property type="match status" value="1"/>
</dbReference>
<dbReference type="AlphaFoldDB" id="A0A2T0M8Z1"/>
<dbReference type="Proteomes" id="UP000237640">
    <property type="component" value="Unassembled WGS sequence"/>
</dbReference>
<evidence type="ECO:0000256" key="4">
    <source>
        <dbReference type="ARBA" id="ARBA00022833"/>
    </source>
</evidence>
<keyword evidence="2" id="KW-0479">Metal-binding</keyword>
<dbReference type="GO" id="GO:0046872">
    <property type="term" value="F:metal ion binding"/>
    <property type="evidence" value="ECO:0007669"/>
    <property type="project" value="UniProtKB-KW"/>
</dbReference>
<dbReference type="Pfam" id="PF04002">
    <property type="entry name" value="RadC"/>
    <property type="match status" value="1"/>
</dbReference>
<evidence type="ECO:0000313" key="7">
    <source>
        <dbReference type="EMBL" id="PRX53950.1"/>
    </source>
</evidence>
<dbReference type="PROSITE" id="PS01302">
    <property type="entry name" value="UPF0758"/>
    <property type="match status" value="1"/>
</dbReference>
<evidence type="ECO:0000256" key="3">
    <source>
        <dbReference type="ARBA" id="ARBA00022801"/>
    </source>
</evidence>
<dbReference type="InterPro" id="IPR025657">
    <property type="entry name" value="RadC_JAB"/>
</dbReference>
<evidence type="ECO:0000256" key="2">
    <source>
        <dbReference type="ARBA" id="ARBA00022723"/>
    </source>
</evidence>
<dbReference type="InterPro" id="IPR020891">
    <property type="entry name" value="UPF0758_CS"/>
</dbReference>